<sequence>MNSPSIDLEPNISKRHFSPIGLLEKLEHTTARVSVLDKPYLDSPNSFYWAIKTSGKGRSSGLDGIPVEYYQLFPDKWAQVYKLVYASQLKRARAYISLLYKKGDWPLPGNYWPLTLLNHDAKFGPKFLSYRPRSIHPKLLHPYHNSIYSAHANSLPGFAAICYTRWSNGCWDCAIGLAKAFDSVMWPALDLILQHYGLGETFCSSVRTFYIGNIVTESVNGTASNYFELGCGPQSPRHTFAFADDWTGILKHLRHTRKFVTAVGDYVESAGLTLNADKYCTLFSGAG</sequence>
<evidence type="ECO:0000313" key="1">
    <source>
        <dbReference type="EMBL" id="KAF4044159.1"/>
    </source>
</evidence>
<dbReference type="GO" id="GO:0003964">
    <property type="term" value="F:RNA-directed DNA polymerase activity"/>
    <property type="evidence" value="ECO:0007669"/>
    <property type="project" value="UniProtKB-KW"/>
</dbReference>
<dbReference type="EMBL" id="WSZM01000075">
    <property type="protein sequence ID" value="KAF4044159.1"/>
    <property type="molecule type" value="Genomic_DNA"/>
</dbReference>
<keyword evidence="1" id="KW-0548">Nucleotidyltransferase</keyword>
<keyword evidence="1" id="KW-0808">Transferase</keyword>
<keyword evidence="2" id="KW-1185">Reference proteome</keyword>
<proteinExistence type="predicted"/>
<protein>
    <submittedName>
        <fullName evidence="1">Putative reverse transcriptase domain-containing protein</fullName>
    </submittedName>
</protein>
<gene>
    <name evidence="1" type="ORF">GN244_ATG03434</name>
</gene>
<dbReference type="PANTHER" id="PTHR19446">
    <property type="entry name" value="REVERSE TRANSCRIPTASES"/>
    <property type="match status" value="1"/>
</dbReference>
<name>A0A833TIQ0_PHYIN</name>
<keyword evidence="1" id="KW-0695">RNA-directed DNA polymerase</keyword>
<comment type="caution">
    <text evidence="1">The sequence shown here is derived from an EMBL/GenBank/DDBJ whole genome shotgun (WGS) entry which is preliminary data.</text>
</comment>
<dbReference type="Proteomes" id="UP000602510">
    <property type="component" value="Unassembled WGS sequence"/>
</dbReference>
<reference evidence="1" key="1">
    <citation type="submission" date="2020-04" db="EMBL/GenBank/DDBJ databases">
        <title>Hybrid Assembly of Korean Phytophthora infestans isolates.</title>
        <authorList>
            <person name="Prokchorchik M."/>
            <person name="Lee Y."/>
            <person name="Seo J."/>
            <person name="Cho J.-H."/>
            <person name="Park Y.-E."/>
            <person name="Jang D.-C."/>
            <person name="Im J.-S."/>
            <person name="Choi J.-G."/>
            <person name="Park H.-J."/>
            <person name="Lee G.-B."/>
            <person name="Lee Y.-G."/>
            <person name="Hong S.-Y."/>
            <person name="Cho K."/>
            <person name="Sohn K.H."/>
        </authorList>
    </citation>
    <scope>NUCLEOTIDE SEQUENCE</scope>
    <source>
        <strain evidence="1">KR_1_A1</strain>
    </source>
</reference>
<accession>A0A833TIQ0</accession>
<evidence type="ECO:0000313" key="2">
    <source>
        <dbReference type="Proteomes" id="UP000602510"/>
    </source>
</evidence>
<dbReference type="AlphaFoldDB" id="A0A833TIQ0"/>
<organism evidence="1 2">
    <name type="scientific">Phytophthora infestans</name>
    <name type="common">Potato late blight agent</name>
    <name type="synonym">Botrytis infestans</name>
    <dbReference type="NCBI Taxonomy" id="4787"/>
    <lineage>
        <taxon>Eukaryota</taxon>
        <taxon>Sar</taxon>
        <taxon>Stramenopiles</taxon>
        <taxon>Oomycota</taxon>
        <taxon>Peronosporomycetes</taxon>
        <taxon>Peronosporales</taxon>
        <taxon>Peronosporaceae</taxon>
        <taxon>Phytophthora</taxon>
    </lineage>
</organism>